<accession>A0A397TC91</accession>
<proteinExistence type="predicted"/>
<sequence length="55" mass="6273">MKLGDGVVYVDYSSKKLVRFFGKAINFTFEENISIIEHLVRKILDITKGNIVISI</sequence>
<dbReference type="EMBL" id="QKYT01000070">
    <property type="protein sequence ID" value="RIA94969.1"/>
    <property type="molecule type" value="Genomic_DNA"/>
</dbReference>
<evidence type="ECO:0000313" key="2">
    <source>
        <dbReference type="Proteomes" id="UP000265703"/>
    </source>
</evidence>
<reference evidence="1 2" key="1">
    <citation type="submission" date="2018-06" db="EMBL/GenBank/DDBJ databases">
        <title>Comparative genomics reveals the genomic features of Rhizophagus irregularis, R. cerebriforme, R. diaphanum and Gigaspora rosea, and their symbiotic lifestyle signature.</title>
        <authorList>
            <person name="Morin E."/>
            <person name="San Clemente H."/>
            <person name="Chen E.C.H."/>
            <person name="De La Providencia I."/>
            <person name="Hainaut M."/>
            <person name="Kuo A."/>
            <person name="Kohler A."/>
            <person name="Murat C."/>
            <person name="Tang N."/>
            <person name="Roy S."/>
            <person name="Loubradou J."/>
            <person name="Henrissat B."/>
            <person name="Grigoriev I.V."/>
            <person name="Corradi N."/>
            <person name="Roux C."/>
            <person name="Martin F.M."/>
        </authorList>
    </citation>
    <scope>NUCLEOTIDE SEQUENCE [LARGE SCALE GENOMIC DNA]</scope>
    <source>
        <strain evidence="1 2">DAOM 227022</strain>
    </source>
</reference>
<comment type="caution">
    <text evidence="1">The sequence shown here is derived from an EMBL/GenBank/DDBJ whole genome shotgun (WGS) entry which is preliminary data.</text>
</comment>
<keyword evidence="2" id="KW-1185">Reference proteome</keyword>
<name>A0A397TC91_9GLOM</name>
<evidence type="ECO:0000313" key="1">
    <source>
        <dbReference type="EMBL" id="RIA94969.1"/>
    </source>
</evidence>
<dbReference type="AlphaFoldDB" id="A0A397TC91"/>
<protein>
    <submittedName>
        <fullName evidence="1">Uncharacterized protein</fullName>
    </submittedName>
</protein>
<organism evidence="1 2">
    <name type="scientific">Glomus cerebriforme</name>
    <dbReference type="NCBI Taxonomy" id="658196"/>
    <lineage>
        <taxon>Eukaryota</taxon>
        <taxon>Fungi</taxon>
        <taxon>Fungi incertae sedis</taxon>
        <taxon>Mucoromycota</taxon>
        <taxon>Glomeromycotina</taxon>
        <taxon>Glomeromycetes</taxon>
        <taxon>Glomerales</taxon>
        <taxon>Glomeraceae</taxon>
        <taxon>Glomus</taxon>
    </lineage>
</organism>
<dbReference type="Proteomes" id="UP000265703">
    <property type="component" value="Unassembled WGS sequence"/>
</dbReference>
<gene>
    <name evidence="1" type="ORF">C1645_758781</name>
</gene>